<feature type="transmembrane region" description="Helical" evidence="2">
    <location>
        <begin position="145"/>
        <end position="164"/>
    </location>
</feature>
<accession>A0A016UMI7</accession>
<dbReference type="Proteomes" id="UP000024635">
    <property type="component" value="Unassembled WGS sequence"/>
</dbReference>
<comment type="caution">
    <text evidence="1">Lacks conserved residue(s) required for the propagation of feature annotation.</text>
</comment>
<name>A0A016UMI7_9BILA</name>
<feature type="domain" description="ShKT" evidence="3">
    <location>
        <begin position="175"/>
        <end position="213"/>
    </location>
</feature>
<organism evidence="4 5">
    <name type="scientific">Ancylostoma ceylanicum</name>
    <dbReference type="NCBI Taxonomy" id="53326"/>
    <lineage>
        <taxon>Eukaryota</taxon>
        <taxon>Metazoa</taxon>
        <taxon>Ecdysozoa</taxon>
        <taxon>Nematoda</taxon>
        <taxon>Chromadorea</taxon>
        <taxon>Rhabditida</taxon>
        <taxon>Rhabditina</taxon>
        <taxon>Rhabditomorpha</taxon>
        <taxon>Strongyloidea</taxon>
        <taxon>Ancylostomatidae</taxon>
        <taxon>Ancylostomatinae</taxon>
        <taxon>Ancylostoma</taxon>
    </lineage>
</organism>
<dbReference type="InterPro" id="IPR003582">
    <property type="entry name" value="ShKT_dom"/>
</dbReference>
<proteinExistence type="predicted"/>
<dbReference type="Gene3D" id="1.10.10.1870">
    <property type="entry name" value="ShTK domain-like"/>
    <property type="match status" value="1"/>
</dbReference>
<sequence>MILSRCDVVFIGRLVAGSDAGIADGEKFLLEVLSMMPNFRKYDVIIAASTRNELQRKEQVWKDRLEQYGTRINIKETEYVECGEQTPGTILVDDAELPQVSAFKYLGSRISADGSIIVEADALSTTHQYQHCIKQTQTVDKSVCLAVVPMFYFLVFSFLLLNVLTREGVDARAPCLDKAGASYCEDMEWMDLCYDPEWQDWMKENCAETCRYCP</sequence>
<dbReference type="AlphaFoldDB" id="A0A016UMI7"/>
<evidence type="ECO:0000256" key="1">
    <source>
        <dbReference type="PROSITE-ProRule" id="PRU01005"/>
    </source>
</evidence>
<dbReference type="PROSITE" id="PS51670">
    <property type="entry name" value="SHKT"/>
    <property type="match status" value="1"/>
</dbReference>
<gene>
    <name evidence="4" type="primary">Acey_s0035.g3108</name>
    <name evidence="4" type="ORF">Y032_0035g3108</name>
</gene>
<evidence type="ECO:0000259" key="3">
    <source>
        <dbReference type="PROSITE" id="PS51670"/>
    </source>
</evidence>
<evidence type="ECO:0000313" key="4">
    <source>
        <dbReference type="EMBL" id="EYC16037.1"/>
    </source>
</evidence>
<evidence type="ECO:0000313" key="5">
    <source>
        <dbReference type="Proteomes" id="UP000024635"/>
    </source>
</evidence>
<dbReference type="EMBL" id="JARK01001371">
    <property type="protein sequence ID" value="EYC16037.1"/>
    <property type="molecule type" value="Genomic_DNA"/>
</dbReference>
<evidence type="ECO:0000256" key="2">
    <source>
        <dbReference type="SAM" id="Phobius"/>
    </source>
</evidence>
<keyword evidence="2" id="KW-0812">Transmembrane</keyword>
<dbReference type="Pfam" id="PF01549">
    <property type="entry name" value="ShK"/>
    <property type="match status" value="1"/>
</dbReference>
<keyword evidence="2" id="KW-1133">Transmembrane helix</keyword>
<protein>
    <recommendedName>
        <fullName evidence="3">ShKT domain-containing protein</fullName>
    </recommendedName>
</protein>
<keyword evidence="2" id="KW-0472">Membrane</keyword>
<comment type="caution">
    <text evidence="4">The sequence shown here is derived from an EMBL/GenBank/DDBJ whole genome shotgun (WGS) entry which is preliminary data.</text>
</comment>
<keyword evidence="5" id="KW-1185">Reference proteome</keyword>
<reference evidence="5" key="1">
    <citation type="journal article" date="2015" name="Nat. Genet.">
        <title>The genome and transcriptome of the zoonotic hookworm Ancylostoma ceylanicum identify infection-specific gene families.</title>
        <authorList>
            <person name="Schwarz E.M."/>
            <person name="Hu Y."/>
            <person name="Antoshechkin I."/>
            <person name="Miller M.M."/>
            <person name="Sternberg P.W."/>
            <person name="Aroian R.V."/>
        </authorList>
    </citation>
    <scope>NUCLEOTIDE SEQUENCE</scope>
    <source>
        <strain evidence="5">HY135</strain>
    </source>
</reference>
<dbReference type="OrthoDB" id="418748at2759"/>